<dbReference type="InterPro" id="IPR045540">
    <property type="entry name" value="YegS/DAGK_C"/>
</dbReference>
<evidence type="ECO:0000256" key="7">
    <source>
        <dbReference type="ARBA" id="ARBA00023209"/>
    </source>
</evidence>
<evidence type="ECO:0000256" key="5">
    <source>
        <dbReference type="ARBA" id="ARBA00022777"/>
    </source>
</evidence>
<gene>
    <name evidence="10" type="ORF">CK510_22805</name>
</gene>
<dbReference type="NCBIfam" id="TIGR00147">
    <property type="entry name" value="YegS/Rv2252/BmrU family lipid kinase"/>
    <property type="match status" value="1"/>
</dbReference>
<dbReference type="NCBIfam" id="NF009604">
    <property type="entry name" value="PRK13057.1"/>
    <property type="match status" value="1"/>
</dbReference>
<dbReference type="RefSeq" id="WP_095723866.1">
    <property type="nucleotide sequence ID" value="NZ_NTFS01000331.1"/>
</dbReference>
<dbReference type="Proteomes" id="UP000218238">
    <property type="component" value="Unassembled WGS sequence"/>
</dbReference>
<keyword evidence="7" id="KW-0443">Lipid metabolism</keyword>
<dbReference type="EMBL" id="NTFS01000331">
    <property type="protein sequence ID" value="PAX51805.1"/>
    <property type="molecule type" value="Genomic_DNA"/>
</dbReference>
<protein>
    <submittedName>
        <fullName evidence="10">Lipid kinase</fullName>
    </submittedName>
</protein>
<dbReference type="InterPro" id="IPR050187">
    <property type="entry name" value="Lipid_Phosphate_FormReg"/>
</dbReference>
<keyword evidence="7" id="KW-0444">Lipid biosynthesis</keyword>
<keyword evidence="8" id="KW-1208">Phospholipid metabolism</keyword>
<dbReference type="GO" id="GO:0008654">
    <property type="term" value="P:phospholipid biosynthetic process"/>
    <property type="evidence" value="ECO:0007669"/>
    <property type="project" value="UniProtKB-KW"/>
</dbReference>
<keyword evidence="7" id="KW-0594">Phospholipid biosynthesis</keyword>
<evidence type="ECO:0000256" key="3">
    <source>
        <dbReference type="ARBA" id="ARBA00022679"/>
    </source>
</evidence>
<sequence>MNQRALLLVNRHSRQGQAKLEEAIACLKKLGFDLIEEATEQPEHLAEIIHQYKYQVDIVIVGGGDGTLNAAVDGLVETQLPLGILPLGTANDLARTLGIPNSLPEACKVIATGEIKQIDLGWVNGKHFFNVASLGLSVKITQRLTKQAKKRWGILAYAATALQVIWESRPFSAEIRVNGESISVKTVQITVGNGRYYGGGMAVVHDATIDDQRLDLYSVEIRHWWQIIPLLPAMRNGRHIHWREVRALQGQDIEVYTRKPRPINTDGEITTYTPAHFRVIPQILKVLVPKMSKD</sequence>
<evidence type="ECO:0000256" key="8">
    <source>
        <dbReference type="ARBA" id="ARBA00023264"/>
    </source>
</evidence>
<dbReference type="InterPro" id="IPR016064">
    <property type="entry name" value="NAD/diacylglycerol_kinase_sf"/>
</dbReference>
<dbReference type="OrthoDB" id="142078at2"/>
<keyword evidence="11" id="KW-1185">Reference proteome</keyword>
<comment type="caution">
    <text evidence="10">The sequence shown here is derived from an EMBL/GenBank/DDBJ whole genome shotgun (WGS) entry which is preliminary data.</text>
</comment>
<reference evidence="10 11" key="1">
    <citation type="submission" date="2017-08" db="EMBL/GenBank/DDBJ databases">
        <title>Draft genome sequence of filamentous cyanobacterium Calothrix elsteri CCALA 953.</title>
        <authorList>
            <person name="Gagunashvili A.N."/>
            <person name="Elster J."/>
            <person name="Andresson O.S."/>
        </authorList>
    </citation>
    <scope>NUCLEOTIDE SEQUENCE [LARGE SCALE GENOMIC DNA]</scope>
    <source>
        <strain evidence="10 11">CCALA 953</strain>
    </source>
</reference>
<dbReference type="Pfam" id="PF19279">
    <property type="entry name" value="YegS_C"/>
    <property type="match status" value="1"/>
</dbReference>
<dbReference type="InterPro" id="IPR005218">
    <property type="entry name" value="Diacylglycerol/lipid_kinase"/>
</dbReference>
<dbReference type="Gene3D" id="2.60.200.40">
    <property type="match status" value="1"/>
</dbReference>
<keyword evidence="5 10" id="KW-0418">Kinase</keyword>
<feature type="domain" description="DAGKc" evidence="9">
    <location>
        <begin position="1"/>
        <end position="127"/>
    </location>
</feature>
<keyword evidence="3" id="KW-0808">Transferase</keyword>
<comment type="cofactor">
    <cofactor evidence="1">
        <name>Mg(2+)</name>
        <dbReference type="ChEBI" id="CHEBI:18420"/>
    </cofactor>
</comment>
<name>A0A2A2TDU9_9CYAN</name>
<dbReference type="AlphaFoldDB" id="A0A2A2TDU9"/>
<dbReference type="PANTHER" id="PTHR12358:SF54">
    <property type="entry name" value="SPHINGOSINE KINASE RELATED PROTEIN"/>
    <property type="match status" value="1"/>
</dbReference>
<keyword evidence="4" id="KW-0547">Nucleotide-binding</keyword>
<proteinExistence type="inferred from homology"/>
<evidence type="ECO:0000313" key="11">
    <source>
        <dbReference type="Proteomes" id="UP000218238"/>
    </source>
</evidence>
<dbReference type="GO" id="GO:0005524">
    <property type="term" value="F:ATP binding"/>
    <property type="evidence" value="ECO:0007669"/>
    <property type="project" value="UniProtKB-KW"/>
</dbReference>
<dbReference type="InterPro" id="IPR001206">
    <property type="entry name" value="Diacylglycerol_kinase_cat_dom"/>
</dbReference>
<dbReference type="SUPFAM" id="SSF111331">
    <property type="entry name" value="NAD kinase/diacylglycerol kinase-like"/>
    <property type="match status" value="1"/>
</dbReference>
<evidence type="ECO:0000256" key="6">
    <source>
        <dbReference type="ARBA" id="ARBA00022840"/>
    </source>
</evidence>
<dbReference type="SMART" id="SM00046">
    <property type="entry name" value="DAGKc"/>
    <property type="match status" value="1"/>
</dbReference>
<dbReference type="Gene3D" id="3.40.50.10330">
    <property type="entry name" value="Probable inorganic polyphosphate/atp-NAD kinase, domain 1"/>
    <property type="match status" value="1"/>
</dbReference>
<organism evidence="10 11">
    <name type="scientific">Brunnivagina elsteri CCALA 953</name>
    <dbReference type="NCBI Taxonomy" id="987040"/>
    <lineage>
        <taxon>Bacteria</taxon>
        <taxon>Bacillati</taxon>
        <taxon>Cyanobacteriota</taxon>
        <taxon>Cyanophyceae</taxon>
        <taxon>Nostocales</taxon>
        <taxon>Calotrichaceae</taxon>
        <taxon>Brunnivagina</taxon>
    </lineage>
</organism>
<dbReference type="PROSITE" id="PS50146">
    <property type="entry name" value="DAGK"/>
    <property type="match status" value="1"/>
</dbReference>
<evidence type="ECO:0000256" key="2">
    <source>
        <dbReference type="ARBA" id="ARBA00005983"/>
    </source>
</evidence>
<dbReference type="InterPro" id="IPR017438">
    <property type="entry name" value="ATP-NAD_kinase_N"/>
</dbReference>
<dbReference type="GO" id="GO:0016301">
    <property type="term" value="F:kinase activity"/>
    <property type="evidence" value="ECO:0007669"/>
    <property type="project" value="UniProtKB-KW"/>
</dbReference>
<accession>A0A2A2TDU9</accession>
<evidence type="ECO:0000256" key="1">
    <source>
        <dbReference type="ARBA" id="ARBA00001946"/>
    </source>
</evidence>
<dbReference type="PANTHER" id="PTHR12358">
    <property type="entry name" value="SPHINGOSINE KINASE"/>
    <property type="match status" value="1"/>
</dbReference>
<evidence type="ECO:0000313" key="10">
    <source>
        <dbReference type="EMBL" id="PAX51805.1"/>
    </source>
</evidence>
<comment type="similarity">
    <text evidence="2">Belongs to the diacylglycerol/lipid kinase family.</text>
</comment>
<evidence type="ECO:0000256" key="4">
    <source>
        <dbReference type="ARBA" id="ARBA00022741"/>
    </source>
</evidence>
<keyword evidence="6" id="KW-0067">ATP-binding</keyword>
<evidence type="ECO:0000259" key="9">
    <source>
        <dbReference type="PROSITE" id="PS50146"/>
    </source>
</evidence>
<dbReference type="Pfam" id="PF00781">
    <property type="entry name" value="DAGK_cat"/>
    <property type="match status" value="1"/>
</dbReference>